<proteinExistence type="predicted"/>
<protein>
    <submittedName>
        <fullName evidence="1">Uncharacterized protein</fullName>
    </submittedName>
</protein>
<evidence type="ECO:0000313" key="2">
    <source>
        <dbReference type="Proteomes" id="UP001497516"/>
    </source>
</evidence>
<gene>
    <name evidence="1" type="ORF">LTRI10_LOCUS8387</name>
</gene>
<reference evidence="1 2" key="1">
    <citation type="submission" date="2024-04" db="EMBL/GenBank/DDBJ databases">
        <authorList>
            <person name="Fracassetti M."/>
        </authorList>
    </citation>
    <scope>NUCLEOTIDE SEQUENCE [LARGE SCALE GENOMIC DNA]</scope>
</reference>
<name>A0AAV2CWS5_9ROSI</name>
<organism evidence="1 2">
    <name type="scientific">Linum trigynum</name>
    <dbReference type="NCBI Taxonomy" id="586398"/>
    <lineage>
        <taxon>Eukaryota</taxon>
        <taxon>Viridiplantae</taxon>
        <taxon>Streptophyta</taxon>
        <taxon>Embryophyta</taxon>
        <taxon>Tracheophyta</taxon>
        <taxon>Spermatophyta</taxon>
        <taxon>Magnoliopsida</taxon>
        <taxon>eudicotyledons</taxon>
        <taxon>Gunneridae</taxon>
        <taxon>Pentapetalae</taxon>
        <taxon>rosids</taxon>
        <taxon>fabids</taxon>
        <taxon>Malpighiales</taxon>
        <taxon>Linaceae</taxon>
        <taxon>Linum</taxon>
    </lineage>
</organism>
<dbReference type="AlphaFoldDB" id="A0AAV2CWS5"/>
<dbReference type="EMBL" id="OZ034814">
    <property type="protein sequence ID" value="CAL1360988.1"/>
    <property type="molecule type" value="Genomic_DNA"/>
</dbReference>
<accession>A0AAV2CWS5</accession>
<dbReference type="Proteomes" id="UP001497516">
    <property type="component" value="Chromosome 10"/>
</dbReference>
<keyword evidence="2" id="KW-1185">Reference proteome</keyword>
<evidence type="ECO:0000313" key="1">
    <source>
        <dbReference type="EMBL" id="CAL1360988.1"/>
    </source>
</evidence>
<sequence length="87" mass="10312">MVRRYGKEVRTDERAGWRRGFGNGEYIEKGFQNELQPRPRRWRQRRKALSPSIGIRLLARTVENMGGGVWKQPQGTVKSARYHRVMR</sequence>